<keyword evidence="2" id="KW-1185">Reference proteome</keyword>
<name>A0ABT0G4D6_9ACTN</name>
<dbReference type="EMBL" id="JAKRKC020000002">
    <property type="protein sequence ID" value="MCK2219470.1"/>
    <property type="molecule type" value="Genomic_DNA"/>
</dbReference>
<organism evidence="1 2">
    <name type="scientific">Actinomadura luzonensis</name>
    <dbReference type="NCBI Taxonomy" id="2805427"/>
    <lineage>
        <taxon>Bacteria</taxon>
        <taxon>Bacillati</taxon>
        <taxon>Actinomycetota</taxon>
        <taxon>Actinomycetes</taxon>
        <taxon>Streptosporangiales</taxon>
        <taxon>Thermomonosporaceae</taxon>
        <taxon>Actinomadura</taxon>
    </lineage>
</organism>
<evidence type="ECO:0000313" key="1">
    <source>
        <dbReference type="EMBL" id="MCK2219470.1"/>
    </source>
</evidence>
<evidence type="ECO:0000313" key="2">
    <source>
        <dbReference type="Proteomes" id="UP001317259"/>
    </source>
</evidence>
<gene>
    <name evidence="1" type="ORF">MF672_037595</name>
</gene>
<sequence>MRGNPDVVAVGRLAEAAEDLETLDAYRSTGSPRRAAGAGRARRVAAARRLTTHQLFH</sequence>
<comment type="caution">
    <text evidence="1">The sequence shown here is derived from an EMBL/GenBank/DDBJ whole genome shotgun (WGS) entry which is preliminary data.</text>
</comment>
<reference evidence="1 2" key="1">
    <citation type="submission" date="2022-04" db="EMBL/GenBank/DDBJ databases">
        <title>Genome draft of Actinomadura sp. ATCC 31491.</title>
        <authorList>
            <person name="Shi X."/>
            <person name="Du Y."/>
        </authorList>
    </citation>
    <scope>NUCLEOTIDE SEQUENCE [LARGE SCALE GENOMIC DNA]</scope>
    <source>
        <strain evidence="1 2">ATCC 31491</strain>
    </source>
</reference>
<dbReference type="Proteomes" id="UP001317259">
    <property type="component" value="Unassembled WGS sequence"/>
</dbReference>
<dbReference type="RefSeq" id="WP_247815632.1">
    <property type="nucleotide sequence ID" value="NZ_JAKRKC020000002.1"/>
</dbReference>
<proteinExistence type="predicted"/>
<protein>
    <submittedName>
        <fullName evidence="1">Uncharacterized protein</fullName>
    </submittedName>
</protein>
<accession>A0ABT0G4D6</accession>